<organism evidence="16 17">
    <name type="scientific">Corynebacterium hadale</name>
    <dbReference type="NCBI Taxonomy" id="2026255"/>
    <lineage>
        <taxon>Bacteria</taxon>
        <taxon>Bacillati</taxon>
        <taxon>Actinomycetota</taxon>
        <taxon>Actinomycetes</taxon>
        <taxon>Mycobacteriales</taxon>
        <taxon>Corynebacteriaceae</taxon>
        <taxon>Corynebacterium</taxon>
    </lineage>
</organism>
<feature type="transmembrane region" description="Helical" evidence="14">
    <location>
        <begin position="100"/>
        <end position="123"/>
    </location>
</feature>
<dbReference type="CDD" id="cd22249">
    <property type="entry name" value="UDM1_RNF168_RNF169-like"/>
    <property type="match status" value="1"/>
</dbReference>
<dbReference type="Proteomes" id="UP000218041">
    <property type="component" value="Unassembled WGS sequence"/>
</dbReference>
<comment type="subcellular location">
    <subcellularLocation>
        <location evidence="1 12">Membrane</location>
        <topology evidence="1 12">Multi-pass membrane protein</topology>
    </subcellularLocation>
</comment>
<feature type="region of interest" description="Disordered" evidence="13">
    <location>
        <begin position="317"/>
        <end position="370"/>
    </location>
</feature>
<dbReference type="GO" id="GO:0051205">
    <property type="term" value="P:protein insertion into membrane"/>
    <property type="evidence" value="ECO:0007669"/>
    <property type="project" value="TreeGrafter"/>
</dbReference>
<evidence type="ECO:0000256" key="4">
    <source>
        <dbReference type="ARBA" id="ARBA00022692"/>
    </source>
</evidence>
<keyword evidence="4 12" id="KW-0812">Transmembrane</keyword>
<evidence type="ECO:0000256" key="11">
    <source>
        <dbReference type="ARBA" id="ARBA00033342"/>
    </source>
</evidence>
<accession>A0AB36RKT0</accession>
<feature type="transmembrane region" description="Helical" evidence="14">
    <location>
        <begin position="221"/>
        <end position="242"/>
    </location>
</feature>
<dbReference type="RefSeq" id="WP_095554719.1">
    <property type="nucleotide sequence ID" value="NZ_NSGP01000003.1"/>
</dbReference>
<evidence type="ECO:0000256" key="5">
    <source>
        <dbReference type="ARBA" id="ARBA00022989"/>
    </source>
</evidence>
<comment type="subunit">
    <text evidence="8">Interacts with the Sec translocase complex via SecD. Specifically interacts with transmembrane segments of nascent integral membrane proteins during membrane integration.</text>
</comment>
<feature type="domain" description="Membrane insertase YidC/Oxa/ALB C-terminal" evidence="15">
    <location>
        <begin position="32"/>
        <end position="264"/>
    </location>
</feature>
<dbReference type="EMBL" id="NSGP01000003">
    <property type="protein sequence ID" value="PAT11073.1"/>
    <property type="molecule type" value="Genomic_DNA"/>
</dbReference>
<evidence type="ECO:0000256" key="9">
    <source>
        <dbReference type="ARBA" id="ARBA00031538"/>
    </source>
</evidence>
<dbReference type="Pfam" id="PF02096">
    <property type="entry name" value="60KD_IMP"/>
    <property type="match status" value="1"/>
</dbReference>
<proteinExistence type="inferred from homology"/>
<evidence type="ECO:0000313" key="16">
    <source>
        <dbReference type="EMBL" id="PAT11073.1"/>
    </source>
</evidence>
<evidence type="ECO:0000256" key="8">
    <source>
        <dbReference type="ARBA" id="ARBA00026028"/>
    </source>
</evidence>
<name>A0AB36RKT0_9CORY</name>
<evidence type="ECO:0000256" key="14">
    <source>
        <dbReference type="SAM" id="Phobius"/>
    </source>
</evidence>
<dbReference type="InterPro" id="IPR028055">
    <property type="entry name" value="YidC/Oxa/ALB_C"/>
</dbReference>
<evidence type="ECO:0000259" key="15">
    <source>
        <dbReference type="Pfam" id="PF02096"/>
    </source>
</evidence>
<evidence type="ECO:0000256" key="12">
    <source>
        <dbReference type="RuleBase" id="RU003945"/>
    </source>
</evidence>
<evidence type="ECO:0000313" key="17">
    <source>
        <dbReference type="Proteomes" id="UP000218041"/>
    </source>
</evidence>
<dbReference type="GO" id="GO:0005886">
    <property type="term" value="C:plasma membrane"/>
    <property type="evidence" value="ECO:0007669"/>
    <property type="project" value="TreeGrafter"/>
</dbReference>
<dbReference type="PANTHER" id="PTHR12428:SF65">
    <property type="entry name" value="CYTOCHROME C OXIDASE ASSEMBLY PROTEIN COX18, MITOCHONDRIAL"/>
    <property type="match status" value="1"/>
</dbReference>
<feature type="transmembrane region" description="Helical" evidence="14">
    <location>
        <begin position="248"/>
        <end position="270"/>
    </location>
</feature>
<comment type="similarity">
    <text evidence="2">Belongs to the OXA1/ALB3/YidC family. Type 1 subfamily.</text>
</comment>
<feature type="transmembrane region" description="Helical" evidence="14">
    <location>
        <begin position="182"/>
        <end position="200"/>
    </location>
</feature>
<evidence type="ECO:0000256" key="1">
    <source>
        <dbReference type="ARBA" id="ARBA00004141"/>
    </source>
</evidence>
<dbReference type="NCBIfam" id="NF001300">
    <property type="entry name" value="PRK00247.1"/>
    <property type="match status" value="1"/>
</dbReference>
<feature type="compositionally biased region" description="Basic and acidic residues" evidence="13">
    <location>
        <begin position="323"/>
        <end position="370"/>
    </location>
</feature>
<sequence length="370" mass="42050">MLEMLVYPVSAVIKLWHWLLADVLGMGPSAAWVASVILLVVTVRALIMPFALQQYRISRVGFLVRPHLARIKAQYADATSPEAIAAEKQAMKKVQDEHNYNPLAGCIPALIQFPVFIGLYRLLRWMAVPTDGDNHTIGILTPQDLETFRAASLFDAPLPAYMAMPPEHLAALGTTEAQVRAVALPMVIAAVIFTCSNLAISQMRNRSTLDWENAMTRKSYGLLWWAIPLVALSLISAGLSGIVPIAVLLYWVTGNLWTMTQTILFWAWTVRRYPAEALHREFWAETKQKAEELRAARKERTRSRRAKRLRALRHPGEAGAITRELRAEKRERKQEKAREKQERKALQKARNEASRQLARDKKRQKQDQME</sequence>
<evidence type="ECO:0000256" key="10">
    <source>
        <dbReference type="ARBA" id="ARBA00033245"/>
    </source>
</evidence>
<gene>
    <name evidence="16" type="ORF">CKJ80_02595</name>
</gene>
<feature type="transmembrane region" description="Helical" evidence="14">
    <location>
        <begin position="30"/>
        <end position="52"/>
    </location>
</feature>
<reference evidence="16 17" key="1">
    <citation type="submission" date="2017-08" db="EMBL/GenBank/DDBJ databases">
        <title>Whole genome sequences of 6 clinical strains closest to Corynebacterium imitans.</title>
        <authorList>
            <person name="Bernier A.-M."/>
            <person name="Burdz T."/>
            <person name="Bernard K."/>
        </authorList>
    </citation>
    <scope>NUCLEOTIDE SEQUENCE [LARGE SCALE GENOMIC DNA]</scope>
    <source>
        <strain evidence="16 17">NML92-0415</strain>
    </source>
</reference>
<comment type="function">
    <text evidence="7">Required for the insertion and/or proper folding and/or complex formation of integral membrane proteins into the membrane. Involved in integration of membrane proteins that insert both dependently and independently of the Sec translocase complex, as well as at least some lipoproteins. Aids folding of multispanning membrane proteins.</text>
</comment>
<evidence type="ECO:0000256" key="6">
    <source>
        <dbReference type="ARBA" id="ARBA00023136"/>
    </source>
</evidence>
<evidence type="ECO:0000256" key="3">
    <source>
        <dbReference type="ARBA" id="ARBA00015325"/>
    </source>
</evidence>
<protein>
    <recommendedName>
        <fullName evidence="3">Membrane protein insertase YidC</fullName>
    </recommendedName>
    <alternativeName>
        <fullName evidence="11">Foldase YidC</fullName>
    </alternativeName>
    <alternativeName>
        <fullName evidence="10">Membrane integrase YidC</fullName>
    </alternativeName>
    <alternativeName>
        <fullName evidence="9">Membrane protein YidC</fullName>
    </alternativeName>
</protein>
<dbReference type="GO" id="GO:0032977">
    <property type="term" value="F:membrane insertase activity"/>
    <property type="evidence" value="ECO:0007669"/>
    <property type="project" value="InterPro"/>
</dbReference>
<dbReference type="InterPro" id="IPR001708">
    <property type="entry name" value="YidC/ALB3/OXA1/COX18"/>
</dbReference>
<dbReference type="NCBIfam" id="TIGR03592">
    <property type="entry name" value="yidC_oxa1_cterm"/>
    <property type="match status" value="1"/>
</dbReference>
<keyword evidence="5 14" id="KW-1133">Transmembrane helix</keyword>
<evidence type="ECO:0000256" key="7">
    <source>
        <dbReference type="ARBA" id="ARBA00025034"/>
    </source>
</evidence>
<dbReference type="PANTHER" id="PTHR12428">
    <property type="entry name" value="OXA1"/>
    <property type="match status" value="1"/>
</dbReference>
<comment type="caution">
    <text evidence="16">The sequence shown here is derived from an EMBL/GenBank/DDBJ whole genome shotgun (WGS) entry which is preliminary data.</text>
</comment>
<evidence type="ECO:0000256" key="13">
    <source>
        <dbReference type="SAM" id="MobiDB-lite"/>
    </source>
</evidence>
<dbReference type="AlphaFoldDB" id="A0AB36RKT0"/>
<evidence type="ECO:0000256" key="2">
    <source>
        <dbReference type="ARBA" id="ARBA00010527"/>
    </source>
</evidence>
<keyword evidence="6 14" id="KW-0472">Membrane</keyword>